<dbReference type="InterPro" id="IPR036514">
    <property type="entry name" value="SGNH_hydro_sf"/>
</dbReference>
<evidence type="ECO:0000256" key="3">
    <source>
        <dbReference type="SAM" id="Phobius"/>
    </source>
</evidence>
<dbReference type="EMBL" id="JAUDZG010000004">
    <property type="protein sequence ID" value="KAK3305604.1"/>
    <property type="molecule type" value="Genomic_DNA"/>
</dbReference>
<keyword evidence="1" id="KW-0732">Signal</keyword>
<dbReference type="GeneID" id="87886742"/>
<dbReference type="Proteomes" id="UP001273166">
    <property type="component" value="Unassembled WGS sequence"/>
</dbReference>
<gene>
    <name evidence="4" type="ORF">B0T15DRAFT_511502</name>
</gene>
<dbReference type="InterPro" id="IPR013517">
    <property type="entry name" value="FG-GAP"/>
</dbReference>
<organism evidence="4 5">
    <name type="scientific">Chaetomium strumarium</name>
    <dbReference type="NCBI Taxonomy" id="1170767"/>
    <lineage>
        <taxon>Eukaryota</taxon>
        <taxon>Fungi</taxon>
        <taxon>Dikarya</taxon>
        <taxon>Ascomycota</taxon>
        <taxon>Pezizomycotina</taxon>
        <taxon>Sordariomycetes</taxon>
        <taxon>Sordariomycetidae</taxon>
        <taxon>Sordariales</taxon>
        <taxon>Chaetomiaceae</taxon>
        <taxon>Chaetomium</taxon>
    </lineage>
</organism>
<keyword evidence="3" id="KW-0472">Membrane</keyword>
<dbReference type="RefSeq" id="XP_062721384.1">
    <property type="nucleotide sequence ID" value="XM_062867913.1"/>
</dbReference>
<sequence>MDQLFGQFGGRWATINAMALLLWTIIIPLITPSVLVTAHPPAPLLAHHTARAALADGVPLRILPLGDSITWGYGSSDGNGYRQHLRCLLLTDGRTVVYNAAVDELVRTHQRQGHRVLGADMYPALHAGADLGNGLHPNDAGYAKMATVWYSALVDAAGRGWVETPAELPSGAEACDGYLYWDPVYGAVTRPWEEDFVHVADLDGDGRDDYVWVDADSGAAVLYRNTGDFGNWEKVGQVASGIGAGEGVRVRYYRNGGRANADGGGNTNKWMWYDEDITVSRKGDGEDLIFADLDGDGRADLARPRPVRRPRKIPQRRGRGQAQLPGHGHPCHGRQRRQDRLHCHCQRDVGRHQAVAEPGVRLRLPRRHNVFLADLDGDGKDDYLVVSPAGAIEAYVNGGTAGGSKWIWYPRGQVASGVAKRANISGWLLADIDGDGKADYLVVDPLNGAVTMYRNGGPGSTKWIWFPVEQPIATGVDYNGYAVRFADLNGDGRAEYLGLAMGNGALQMWYNGCTGDEPDPRSGPPATLQDPIHGYGDGKRCRTDVYDRLDDIPATDMFDSSRPNSQFVDMANHAIRDWTRDNGDYWFDCTVTERVYCCSNCKLVVEKDHPGRCKYCVARGSDDSDDECHMDLPSADAPFSFRNVSERCPPNYDDRGVGGNGRQSVYWRIRDGKSWANMAAQAEHDVGINATFDWWYRAPMITRDYSARDVANPKAFLELAIPAYRTTPQDPDGIAHDLRANWFRIDGDRVDPAEYPWVVSVFASSLNENIVGMREIVRLADEIDEQERQRVITMWLSIVALVLPLIGPYVAPSVGFLGTCLAANFVRNVLTAGRVLTSWGLAIYDPDMIPLILFTAFVHGGITVKTNMAQMGYYIRFRHAVLYNTMGGALKVNHDWLASYLSTLEQIALYY</sequence>
<keyword evidence="5" id="KW-1185">Reference proteome</keyword>
<accession>A0AAJ0GT19</accession>
<reference evidence="4" key="2">
    <citation type="submission" date="2023-06" db="EMBL/GenBank/DDBJ databases">
        <authorList>
            <consortium name="Lawrence Berkeley National Laboratory"/>
            <person name="Mondo S.J."/>
            <person name="Hensen N."/>
            <person name="Bonometti L."/>
            <person name="Westerberg I."/>
            <person name="Brannstrom I.O."/>
            <person name="Guillou S."/>
            <person name="Cros-Aarteil S."/>
            <person name="Calhoun S."/>
            <person name="Haridas S."/>
            <person name="Kuo A."/>
            <person name="Pangilinan J."/>
            <person name="Riley R."/>
            <person name="Labutti K."/>
            <person name="Andreopoulos B."/>
            <person name="Lipzen A."/>
            <person name="Chen C."/>
            <person name="Yanf M."/>
            <person name="Daum C."/>
            <person name="Ng V."/>
            <person name="Clum A."/>
            <person name="Steindorff A."/>
            <person name="Ohm R."/>
            <person name="Martin F."/>
            <person name="Silar P."/>
            <person name="Natvig D."/>
            <person name="Lalanne C."/>
            <person name="Gautier V."/>
            <person name="Ament-Velasquez S.L."/>
            <person name="Kruys A."/>
            <person name="Hutchinson M.I."/>
            <person name="Powell A.J."/>
            <person name="Barry K."/>
            <person name="Miller A.N."/>
            <person name="Grigoriev I.V."/>
            <person name="Debuchy R."/>
            <person name="Gladieux P."/>
            <person name="Thoren M.H."/>
            <person name="Johannesson H."/>
        </authorList>
    </citation>
    <scope>NUCLEOTIDE SEQUENCE</scope>
    <source>
        <strain evidence="4">CBS 333.67</strain>
    </source>
</reference>
<feature type="region of interest" description="Disordered" evidence="2">
    <location>
        <begin position="311"/>
        <end position="335"/>
    </location>
</feature>
<comment type="caution">
    <text evidence="4">The sequence shown here is derived from an EMBL/GenBank/DDBJ whole genome shotgun (WGS) entry which is preliminary data.</text>
</comment>
<dbReference type="Gene3D" id="2.130.10.130">
    <property type="entry name" value="Integrin alpha, N-terminal"/>
    <property type="match status" value="1"/>
</dbReference>
<dbReference type="SUPFAM" id="SSF52266">
    <property type="entry name" value="SGNH hydrolase"/>
    <property type="match status" value="1"/>
</dbReference>
<dbReference type="PANTHER" id="PTHR46580">
    <property type="entry name" value="SENSOR KINASE-RELATED"/>
    <property type="match status" value="1"/>
</dbReference>
<evidence type="ECO:0000313" key="4">
    <source>
        <dbReference type="EMBL" id="KAK3305604.1"/>
    </source>
</evidence>
<dbReference type="SUPFAM" id="SSF69318">
    <property type="entry name" value="Integrin alpha N-terminal domain"/>
    <property type="match status" value="2"/>
</dbReference>
<dbReference type="AlphaFoldDB" id="A0AAJ0GT19"/>
<reference evidence="4" key="1">
    <citation type="journal article" date="2023" name="Mol. Phylogenet. Evol.">
        <title>Genome-scale phylogeny and comparative genomics of the fungal order Sordariales.</title>
        <authorList>
            <person name="Hensen N."/>
            <person name="Bonometti L."/>
            <person name="Westerberg I."/>
            <person name="Brannstrom I.O."/>
            <person name="Guillou S."/>
            <person name="Cros-Aarteil S."/>
            <person name="Calhoun S."/>
            <person name="Haridas S."/>
            <person name="Kuo A."/>
            <person name="Mondo S."/>
            <person name="Pangilinan J."/>
            <person name="Riley R."/>
            <person name="LaButti K."/>
            <person name="Andreopoulos B."/>
            <person name="Lipzen A."/>
            <person name="Chen C."/>
            <person name="Yan M."/>
            <person name="Daum C."/>
            <person name="Ng V."/>
            <person name="Clum A."/>
            <person name="Steindorff A."/>
            <person name="Ohm R.A."/>
            <person name="Martin F."/>
            <person name="Silar P."/>
            <person name="Natvig D.O."/>
            <person name="Lalanne C."/>
            <person name="Gautier V."/>
            <person name="Ament-Velasquez S.L."/>
            <person name="Kruys A."/>
            <person name="Hutchinson M.I."/>
            <person name="Powell A.J."/>
            <person name="Barry K."/>
            <person name="Miller A.N."/>
            <person name="Grigoriev I.V."/>
            <person name="Debuchy R."/>
            <person name="Gladieux P."/>
            <person name="Hiltunen Thoren M."/>
            <person name="Johannesson H."/>
        </authorList>
    </citation>
    <scope>NUCLEOTIDE SEQUENCE</scope>
    <source>
        <strain evidence="4">CBS 333.67</strain>
    </source>
</reference>
<evidence type="ECO:0000313" key="5">
    <source>
        <dbReference type="Proteomes" id="UP001273166"/>
    </source>
</evidence>
<name>A0AAJ0GT19_9PEZI</name>
<proteinExistence type="predicted"/>
<dbReference type="Gene3D" id="3.40.50.1110">
    <property type="entry name" value="SGNH hydrolase"/>
    <property type="match status" value="2"/>
</dbReference>
<keyword evidence="3" id="KW-1133">Transmembrane helix</keyword>
<protein>
    <recommendedName>
        <fullName evidence="6">VCBS repeat-containing protein</fullName>
    </recommendedName>
</protein>
<dbReference type="Pfam" id="PF13517">
    <property type="entry name" value="FG-GAP_3"/>
    <property type="match status" value="1"/>
</dbReference>
<dbReference type="PANTHER" id="PTHR46580:SF4">
    <property type="entry name" value="ATP_GTP-BINDING PROTEIN"/>
    <property type="match status" value="1"/>
</dbReference>
<feature type="transmembrane region" description="Helical" evidence="3">
    <location>
        <begin position="12"/>
        <end position="30"/>
    </location>
</feature>
<keyword evidence="3" id="KW-0812">Transmembrane</keyword>
<evidence type="ECO:0000256" key="2">
    <source>
        <dbReference type="SAM" id="MobiDB-lite"/>
    </source>
</evidence>
<dbReference type="InterPro" id="IPR028994">
    <property type="entry name" value="Integrin_alpha_N"/>
</dbReference>
<evidence type="ECO:0000256" key="1">
    <source>
        <dbReference type="ARBA" id="ARBA00022729"/>
    </source>
</evidence>
<evidence type="ECO:0008006" key="6">
    <source>
        <dbReference type="Google" id="ProtNLM"/>
    </source>
</evidence>